<dbReference type="Proteomes" id="UP000015105">
    <property type="component" value="Chromosome 1D"/>
</dbReference>
<accession>A0A452XX07</accession>
<dbReference type="InterPro" id="IPR049932">
    <property type="entry name" value="NEAP1-4"/>
</dbReference>
<reference evidence="2" key="3">
    <citation type="journal article" date="2017" name="Nature">
        <title>Genome sequence of the progenitor of the wheat D genome Aegilops tauschii.</title>
        <authorList>
            <person name="Luo M.C."/>
            <person name="Gu Y.Q."/>
            <person name="Puiu D."/>
            <person name="Wang H."/>
            <person name="Twardziok S.O."/>
            <person name="Deal K.R."/>
            <person name="Huo N."/>
            <person name="Zhu T."/>
            <person name="Wang L."/>
            <person name="Wang Y."/>
            <person name="McGuire P.E."/>
            <person name="Liu S."/>
            <person name="Long H."/>
            <person name="Ramasamy R.K."/>
            <person name="Rodriguez J.C."/>
            <person name="Van S.L."/>
            <person name="Yuan L."/>
            <person name="Wang Z."/>
            <person name="Xia Z."/>
            <person name="Xiao L."/>
            <person name="Anderson O.D."/>
            <person name="Ouyang S."/>
            <person name="Liang Y."/>
            <person name="Zimin A.V."/>
            <person name="Pertea G."/>
            <person name="Qi P."/>
            <person name="Bennetzen J.L."/>
            <person name="Dai X."/>
            <person name="Dawson M.W."/>
            <person name="Muller H.G."/>
            <person name="Kugler K."/>
            <person name="Rivarola-Duarte L."/>
            <person name="Spannagl M."/>
            <person name="Mayer K.F.X."/>
            <person name="Lu F.H."/>
            <person name="Bevan M.W."/>
            <person name="Leroy P."/>
            <person name="Li P."/>
            <person name="You F.M."/>
            <person name="Sun Q."/>
            <person name="Liu Z."/>
            <person name="Lyons E."/>
            <person name="Wicker T."/>
            <person name="Salzberg S.L."/>
            <person name="Devos K.M."/>
            <person name="Dvorak J."/>
        </authorList>
    </citation>
    <scope>NUCLEOTIDE SEQUENCE [LARGE SCALE GENOMIC DNA]</scope>
    <source>
        <strain evidence="2">cv. AL8/78</strain>
    </source>
</reference>
<feature type="coiled-coil region" evidence="1">
    <location>
        <begin position="36"/>
        <end position="84"/>
    </location>
</feature>
<dbReference type="PANTHER" id="PTHR48145:SF5">
    <property type="entry name" value="NUCLEAR ENVELOPE-ASSOCIATED PROTEIN 2"/>
    <property type="match status" value="1"/>
</dbReference>
<reference evidence="2" key="4">
    <citation type="submission" date="2019-03" db="UniProtKB">
        <authorList>
            <consortium name="EnsemblPlants"/>
        </authorList>
    </citation>
    <scope>IDENTIFICATION</scope>
</reference>
<dbReference type="Gramene" id="AET1Gv20197900.8">
    <property type="protein sequence ID" value="AET1Gv20197900.8"/>
    <property type="gene ID" value="AET1Gv20197900"/>
</dbReference>
<organism evidence="2 3">
    <name type="scientific">Aegilops tauschii subsp. strangulata</name>
    <name type="common">Goatgrass</name>
    <dbReference type="NCBI Taxonomy" id="200361"/>
    <lineage>
        <taxon>Eukaryota</taxon>
        <taxon>Viridiplantae</taxon>
        <taxon>Streptophyta</taxon>
        <taxon>Embryophyta</taxon>
        <taxon>Tracheophyta</taxon>
        <taxon>Spermatophyta</taxon>
        <taxon>Magnoliopsida</taxon>
        <taxon>Liliopsida</taxon>
        <taxon>Poales</taxon>
        <taxon>Poaceae</taxon>
        <taxon>BOP clade</taxon>
        <taxon>Pooideae</taxon>
        <taxon>Triticodae</taxon>
        <taxon>Triticeae</taxon>
        <taxon>Triticinae</taxon>
        <taxon>Aegilops</taxon>
    </lineage>
</organism>
<evidence type="ECO:0000313" key="3">
    <source>
        <dbReference type="Proteomes" id="UP000015105"/>
    </source>
</evidence>
<name>A0A452XX07_AEGTS</name>
<dbReference type="AlphaFoldDB" id="A0A452XX07"/>
<keyword evidence="1" id="KW-0175">Coiled coil</keyword>
<dbReference type="PANTHER" id="PTHR48145">
    <property type="entry name" value="NUCLEAR ENVELOPE-ASSOCIATED PROTEIN 1"/>
    <property type="match status" value="1"/>
</dbReference>
<evidence type="ECO:0000256" key="1">
    <source>
        <dbReference type="SAM" id="Coils"/>
    </source>
</evidence>
<sequence length="133" mass="15098">MAVSDKAVRPCSSSSSGLDPLLKDLTEKKLIFRRNVASLASELKDVRHKLASQEQLFTRESQTREVAETKARSMEEEVSKLQKCLLDKDEQLNATRGITEHVRSSLHSPFGVAFPFFLNSPFLFHDELVKFVF</sequence>
<reference evidence="2" key="5">
    <citation type="journal article" date="2021" name="G3 (Bethesda)">
        <title>Aegilops tauschii genome assembly Aet v5.0 features greater sequence contiguity and improved annotation.</title>
        <authorList>
            <person name="Wang L."/>
            <person name="Zhu T."/>
            <person name="Rodriguez J.C."/>
            <person name="Deal K.R."/>
            <person name="Dubcovsky J."/>
            <person name="McGuire P.E."/>
            <person name="Lux T."/>
            <person name="Spannagl M."/>
            <person name="Mayer K.F.X."/>
            <person name="Baldrich P."/>
            <person name="Meyers B.C."/>
            <person name="Huo N."/>
            <person name="Gu Y.Q."/>
            <person name="Zhou H."/>
            <person name="Devos K.M."/>
            <person name="Bennetzen J.L."/>
            <person name="Unver T."/>
            <person name="Budak H."/>
            <person name="Gulick P.J."/>
            <person name="Galiba G."/>
            <person name="Kalapos B."/>
            <person name="Nelson D.R."/>
            <person name="Li P."/>
            <person name="You F.M."/>
            <person name="Luo M.C."/>
            <person name="Dvorak J."/>
        </authorList>
    </citation>
    <scope>NUCLEOTIDE SEQUENCE [LARGE SCALE GENOMIC DNA]</scope>
    <source>
        <strain evidence="2">cv. AL8/78</strain>
    </source>
</reference>
<evidence type="ECO:0000313" key="2">
    <source>
        <dbReference type="EnsemblPlants" id="AET1Gv20197900.8"/>
    </source>
</evidence>
<protein>
    <submittedName>
        <fullName evidence="2">Uncharacterized protein</fullName>
    </submittedName>
</protein>
<proteinExistence type="predicted"/>
<reference evidence="3" key="2">
    <citation type="journal article" date="2017" name="Nat. Plants">
        <title>The Aegilops tauschii genome reveals multiple impacts of transposons.</title>
        <authorList>
            <person name="Zhao G."/>
            <person name="Zou C."/>
            <person name="Li K."/>
            <person name="Wang K."/>
            <person name="Li T."/>
            <person name="Gao L."/>
            <person name="Zhang X."/>
            <person name="Wang H."/>
            <person name="Yang Z."/>
            <person name="Liu X."/>
            <person name="Jiang W."/>
            <person name="Mao L."/>
            <person name="Kong X."/>
            <person name="Jiao Y."/>
            <person name="Jia J."/>
        </authorList>
    </citation>
    <scope>NUCLEOTIDE SEQUENCE [LARGE SCALE GENOMIC DNA]</scope>
    <source>
        <strain evidence="3">cv. AL8/78</strain>
    </source>
</reference>
<reference evidence="3" key="1">
    <citation type="journal article" date="2014" name="Science">
        <title>Ancient hybridizations among the ancestral genomes of bread wheat.</title>
        <authorList>
            <consortium name="International Wheat Genome Sequencing Consortium,"/>
            <person name="Marcussen T."/>
            <person name="Sandve S.R."/>
            <person name="Heier L."/>
            <person name="Spannagl M."/>
            <person name="Pfeifer M."/>
            <person name="Jakobsen K.S."/>
            <person name="Wulff B.B."/>
            <person name="Steuernagel B."/>
            <person name="Mayer K.F."/>
            <person name="Olsen O.A."/>
        </authorList>
    </citation>
    <scope>NUCLEOTIDE SEQUENCE [LARGE SCALE GENOMIC DNA]</scope>
    <source>
        <strain evidence="3">cv. AL8/78</strain>
    </source>
</reference>
<dbReference type="EnsemblPlants" id="AET1Gv20197900.8">
    <property type="protein sequence ID" value="AET1Gv20197900.8"/>
    <property type="gene ID" value="AET1Gv20197900"/>
</dbReference>
<keyword evidence="3" id="KW-1185">Reference proteome</keyword>